<comment type="caution">
    <text evidence="4">The sequence shown here is derived from an EMBL/GenBank/DDBJ whole genome shotgun (WGS) entry which is preliminary data.</text>
</comment>
<proteinExistence type="inferred from homology"/>
<feature type="domain" description="Glucose-methanol-choline oxidoreductase C-terminal" evidence="3">
    <location>
        <begin position="537"/>
        <end position="671"/>
    </location>
</feature>
<dbReference type="SUPFAM" id="SSF51905">
    <property type="entry name" value="FAD/NAD(P)-binding domain"/>
    <property type="match status" value="1"/>
</dbReference>
<sequence length="703" mass="77693">MRKKGTNTRFPADWDVAITRRSFNRGLIVAGFTVAMGPFFSAADATVNSSRRRQLRVVDYIVVGGGAGGGPVAAQLAKAGYTVAVLEAGLDPEGQEALSIDPNTGIIYQVPAFAAVASEHPLLSWDFYVKHYSDPVQQARDSKFVPGKGILYPRGSALGGSTAHDAMLFIYPHNQDWDDIAEMTGDESWRASHMRKYFERLEKCEYCQPLAPGHGFRGYMNASLFDEQVFKLAPEIQDLAEAGQKNIPFEANDPRVAQGATGSIKTPMHIATKVRVSIREHLLDTRRKHQDKLFLITGALATKVLIRGKRAIGVEFMRGNNLYEADKFYDPNVQPSTFKLYARREVILSAGVFNTPQLLKLSGIGPATELNDFGIKAVADLPGVGRSLQDRYEISVVAELKRDLNLYKECLPSDPLIDPCLRAWLTGKWPGVQSPFYGPYANNAAYNGRIAKPNPEHTLLTWLRSKWPGVQSPFYGPYANNAAYNGRIAKSNPGSALPDLFLVGQATAFNGFVPDFSLMPFGGTWTWLILKAHTNNTAGTVTLKSNNPREMPEINFNYFQEGGKEDLQAVVKGVKLARSFLNEPQAKQHVSQELHPGSNIQTDEEISQYIRDQAWGHHASCTAKIGADDDPLAVLDSRFRVRGVKRLRVVDACAFPRVPGFFPVAAIMMIGEKAADVILEDAKRARRNTHELEMSDEEVSAYE</sequence>
<dbReference type="GO" id="GO:0050660">
    <property type="term" value="F:flavin adenine dinucleotide binding"/>
    <property type="evidence" value="ECO:0007669"/>
    <property type="project" value="InterPro"/>
</dbReference>
<dbReference type="InterPro" id="IPR000172">
    <property type="entry name" value="GMC_OxRdtase_N"/>
</dbReference>
<gene>
    <name evidence="4" type="ORF">IB75_09540</name>
</gene>
<dbReference type="Pfam" id="PF05199">
    <property type="entry name" value="GMC_oxred_C"/>
    <property type="match status" value="1"/>
</dbReference>
<evidence type="ECO:0000259" key="3">
    <source>
        <dbReference type="Pfam" id="PF05199"/>
    </source>
</evidence>
<dbReference type="OrthoDB" id="9785276at2"/>
<dbReference type="InterPro" id="IPR012132">
    <property type="entry name" value="GMC_OxRdtase"/>
</dbReference>
<reference evidence="4 5" key="1">
    <citation type="submission" date="2014-07" db="EMBL/GenBank/DDBJ databases">
        <title>Comparative analysis of Nitrosococcus oceani genome inventories of strains from Pacific and Atlantic gyres.</title>
        <authorList>
            <person name="Lim C.K."/>
            <person name="Wang L."/>
            <person name="Sayavedra-Soto L.A."/>
            <person name="Klotz M.G."/>
        </authorList>
    </citation>
    <scope>NUCLEOTIDE SEQUENCE [LARGE SCALE GENOMIC DNA]</scope>
    <source>
        <strain evidence="4 5">C-27</strain>
    </source>
</reference>
<dbReference type="PANTHER" id="PTHR11552:SF80">
    <property type="entry name" value="GMC OXIDOREDUCTASE"/>
    <property type="match status" value="1"/>
</dbReference>
<dbReference type="GO" id="GO:0016614">
    <property type="term" value="F:oxidoreductase activity, acting on CH-OH group of donors"/>
    <property type="evidence" value="ECO:0007669"/>
    <property type="project" value="InterPro"/>
</dbReference>
<dbReference type="InterPro" id="IPR007867">
    <property type="entry name" value="GMC_OxRtase_C"/>
</dbReference>
<evidence type="ECO:0000256" key="1">
    <source>
        <dbReference type="ARBA" id="ARBA00010790"/>
    </source>
</evidence>
<evidence type="ECO:0000313" key="5">
    <source>
        <dbReference type="Proteomes" id="UP000028839"/>
    </source>
</evidence>
<dbReference type="SUPFAM" id="SSF54373">
    <property type="entry name" value="FAD-linked reductases, C-terminal domain"/>
    <property type="match status" value="1"/>
</dbReference>
<protein>
    <submittedName>
        <fullName evidence="4">Glucose-methanol-choline oxidoreductase</fullName>
    </submittedName>
</protein>
<accession>A0A0E2ZLS5</accession>
<dbReference type="EMBL" id="JPGN01000057">
    <property type="protein sequence ID" value="KFI19287.1"/>
    <property type="molecule type" value="Genomic_DNA"/>
</dbReference>
<dbReference type="InterPro" id="IPR006311">
    <property type="entry name" value="TAT_signal"/>
</dbReference>
<dbReference type="InterPro" id="IPR036188">
    <property type="entry name" value="FAD/NAD-bd_sf"/>
</dbReference>
<feature type="domain" description="Glucose-methanol-choline oxidoreductase N-terminal" evidence="2">
    <location>
        <begin position="60"/>
        <end position="392"/>
    </location>
</feature>
<evidence type="ECO:0000259" key="2">
    <source>
        <dbReference type="Pfam" id="PF00732"/>
    </source>
</evidence>
<organism evidence="4 5">
    <name type="scientific">Nitrosococcus oceani C-27</name>
    <dbReference type="NCBI Taxonomy" id="314279"/>
    <lineage>
        <taxon>Bacteria</taxon>
        <taxon>Pseudomonadati</taxon>
        <taxon>Pseudomonadota</taxon>
        <taxon>Gammaproteobacteria</taxon>
        <taxon>Chromatiales</taxon>
        <taxon>Chromatiaceae</taxon>
        <taxon>Nitrosococcus</taxon>
    </lineage>
</organism>
<dbReference type="Gene3D" id="3.30.560.10">
    <property type="entry name" value="Glucose Oxidase, domain 3"/>
    <property type="match status" value="1"/>
</dbReference>
<evidence type="ECO:0000313" key="4">
    <source>
        <dbReference type="EMBL" id="KFI19287.1"/>
    </source>
</evidence>
<dbReference type="AlphaFoldDB" id="A0A0E2ZLS5"/>
<dbReference type="Pfam" id="PF00732">
    <property type="entry name" value="GMC_oxred_N"/>
    <property type="match status" value="1"/>
</dbReference>
<dbReference type="HOGENOM" id="CLU_002865_4_1_6"/>
<dbReference type="PROSITE" id="PS51318">
    <property type="entry name" value="TAT"/>
    <property type="match status" value="1"/>
</dbReference>
<name>A0A0E2ZLS5_9GAMM</name>
<comment type="similarity">
    <text evidence="1">Belongs to the GMC oxidoreductase family.</text>
</comment>
<dbReference type="Gene3D" id="3.50.50.60">
    <property type="entry name" value="FAD/NAD(P)-binding domain"/>
    <property type="match status" value="1"/>
</dbReference>
<dbReference type="PIRSF" id="PIRSF000137">
    <property type="entry name" value="Alcohol_oxidase"/>
    <property type="match status" value="1"/>
</dbReference>
<dbReference type="Proteomes" id="UP000028839">
    <property type="component" value="Unassembled WGS sequence"/>
</dbReference>
<dbReference type="PANTHER" id="PTHR11552">
    <property type="entry name" value="GLUCOSE-METHANOL-CHOLINE GMC OXIDOREDUCTASE"/>
    <property type="match status" value="1"/>
</dbReference>